<evidence type="ECO:0000256" key="8">
    <source>
        <dbReference type="ARBA" id="ARBA00023288"/>
    </source>
</evidence>
<dbReference type="PANTHER" id="PTHR12027">
    <property type="entry name" value="WNT RELATED"/>
    <property type="match status" value="1"/>
</dbReference>
<evidence type="ECO:0000256" key="7">
    <source>
        <dbReference type="ARBA" id="ARBA00023157"/>
    </source>
</evidence>
<evidence type="ECO:0000256" key="5">
    <source>
        <dbReference type="ARBA" id="ARBA00022530"/>
    </source>
</evidence>
<comment type="function">
    <text evidence="9">Ligand for members of the frizzled family of seven transmembrane receptors.</text>
</comment>
<dbReference type="PROSITE" id="PS00246">
    <property type="entry name" value="WNT1"/>
    <property type="match status" value="1"/>
</dbReference>
<organism evidence="10 11">
    <name type="scientific">Orchesella dallaii</name>
    <dbReference type="NCBI Taxonomy" id="48710"/>
    <lineage>
        <taxon>Eukaryota</taxon>
        <taxon>Metazoa</taxon>
        <taxon>Ecdysozoa</taxon>
        <taxon>Arthropoda</taxon>
        <taxon>Hexapoda</taxon>
        <taxon>Collembola</taxon>
        <taxon>Entomobryomorpha</taxon>
        <taxon>Entomobryoidea</taxon>
        <taxon>Orchesellidae</taxon>
        <taxon>Orchesellinae</taxon>
        <taxon>Orchesella</taxon>
    </lineage>
</organism>
<name>A0ABP1PWA0_9HEXA</name>
<evidence type="ECO:0000256" key="3">
    <source>
        <dbReference type="ARBA" id="ARBA00022473"/>
    </source>
</evidence>
<comment type="similarity">
    <text evidence="2 9">Belongs to the Wnt family.</text>
</comment>
<evidence type="ECO:0000313" key="11">
    <source>
        <dbReference type="Proteomes" id="UP001642540"/>
    </source>
</evidence>
<comment type="caution">
    <text evidence="10">The sequence shown here is derived from an EMBL/GenBank/DDBJ whole genome shotgun (WGS) entry which is preliminary data.</text>
</comment>
<keyword evidence="5" id="KW-0272">Extracellular matrix</keyword>
<evidence type="ECO:0000256" key="1">
    <source>
        <dbReference type="ARBA" id="ARBA00004498"/>
    </source>
</evidence>
<comment type="subcellular location">
    <subcellularLocation>
        <location evidence="1 9">Secreted</location>
        <location evidence="1 9">Extracellular space</location>
        <location evidence="1 9">Extracellular matrix</location>
    </subcellularLocation>
</comment>
<dbReference type="CDD" id="cd19344">
    <property type="entry name" value="Wnt_Wnt16"/>
    <property type="match status" value="1"/>
</dbReference>
<dbReference type="Gene3D" id="3.30.2460.20">
    <property type="match status" value="1"/>
</dbReference>
<dbReference type="PANTHER" id="PTHR12027:SF70">
    <property type="entry name" value="PROTEIN WNT-16"/>
    <property type="match status" value="1"/>
</dbReference>
<keyword evidence="6 9" id="KW-0879">Wnt signaling pathway</keyword>
<evidence type="ECO:0000313" key="10">
    <source>
        <dbReference type="EMBL" id="CAL8077841.1"/>
    </source>
</evidence>
<dbReference type="PRINTS" id="PR01349">
    <property type="entry name" value="WNTPROTEIN"/>
</dbReference>
<dbReference type="InterPro" id="IPR018161">
    <property type="entry name" value="Wnt_CS"/>
</dbReference>
<protein>
    <recommendedName>
        <fullName evidence="9">Protein Wnt</fullName>
    </recommendedName>
</protein>
<keyword evidence="7" id="KW-1015">Disulfide bond</keyword>
<dbReference type="InterPro" id="IPR005817">
    <property type="entry name" value="Wnt"/>
</dbReference>
<accession>A0ABP1PWA0</accession>
<keyword evidence="8" id="KW-0449">Lipoprotein</keyword>
<dbReference type="EMBL" id="CAXLJM020000013">
    <property type="protein sequence ID" value="CAL8077841.1"/>
    <property type="molecule type" value="Genomic_DNA"/>
</dbReference>
<dbReference type="Pfam" id="PF00110">
    <property type="entry name" value="wnt"/>
    <property type="match status" value="1"/>
</dbReference>
<evidence type="ECO:0000256" key="4">
    <source>
        <dbReference type="ARBA" id="ARBA00022525"/>
    </source>
</evidence>
<sequence>MGKIMPTELMRESVLTISILYTFMSLLTIVHANWMYLGIANHAPKIPEDQPAELMQLAGDAPEDPNDAIANSARAVCSALPGLVAQQIEVCQHYPDTLKAVSEGARRGIRECQYQFRHERWNCTTREDDYSVFGYTLQRGSRETAFIYAVTSAGVVHAITQACSSGALNECSCDLSKQGRTTPEGWKWGGCSDNLKFGVQFSRKFVDAPEKSKQWESKNVRSLMNLHNNEAGRQAVSHLMRMQCRCHGVSGSCELKTCWKNVPTFSQVGDYLKKKYQKSVQVPVKQQKRLRRKSGRKFPVGKQELVHIRKSPDYCESDTEKGILGTTGRLCNKTSDGPDRCSILCCGRGFNTKVVKKVERCQCKFIWCCYVKCKPCITRTDIHTCK</sequence>
<evidence type="ECO:0000256" key="9">
    <source>
        <dbReference type="RuleBase" id="RU003500"/>
    </source>
</evidence>
<dbReference type="Proteomes" id="UP001642540">
    <property type="component" value="Unassembled WGS sequence"/>
</dbReference>
<keyword evidence="3 9" id="KW-0217">Developmental protein</keyword>
<evidence type="ECO:0000256" key="2">
    <source>
        <dbReference type="ARBA" id="ARBA00005683"/>
    </source>
</evidence>
<proteinExistence type="inferred from homology"/>
<keyword evidence="11" id="KW-1185">Reference proteome</keyword>
<gene>
    <name evidence="10" type="ORF">ODALV1_LOCUS3931</name>
</gene>
<evidence type="ECO:0000256" key="6">
    <source>
        <dbReference type="ARBA" id="ARBA00022687"/>
    </source>
</evidence>
<reference evidence="10 11" key="1">
    <citation type="submission" date="2024-08" db="EMBL/GenBank/DDBJ databases">
        <authorList>
            <person name="Cucini C."/>
            <person name="Frati F."/>
        </authorList>
    </citation>
    <scope>NUCLEOTIDE SEQUENCE [LARGE SCALE GENOMIC DNA]</scope>
</reference>
<dbReference type="SMART" id="SM00097">
    <property type="entry name" value="WNT1"/>
    <property type="match status" value="1"/>
</dbReference>
<dbReference type="InterPro" id="IPR043158">
    <property type="entry name" value="Wnt_C"/>
</dbReference>
<keyword evidence="4" id="KW-0964">Secreted</keyword>